<name>A0AAU7V745_9ACTO</name>
<dbReference type="EMBL" id="CP138335">
    <property type="protein sequence ID" value="XBW07867.1"/>
    <property type="molecule type" value="Genomic_DNA"/>
</dbReference>
<accession>A0AAU7V745</accession>
<keyword evidence="1" id="KW-0472">Membrane</keyword>
<organism evidence="2">
    <name type="scientific">Scrofimicrobium appendicitidis</name>
    <dbReference type="NCBI Taxonomy" id="3079930"/>
    <lineage>
        <taxon>Bacteria</taxon>
        <taxon>Bacillati</taxon>
        <taxon>Actinomycetota</taxon>
        <taxon>Actinomycetes</taxon>
        <taxon>Actinomycetales</taxon>
        <taxon>Actinomycetaceae</taxon>
        <taxon>Scrofimicrobium</taxon>
    </lineage>
</organism>
<feature type="transmembrane region" description="Helical" evidence="1">
    <location>
        <begin position="140"/>
        <end position="161"/>
    </location>
</feature>
<keyword evidence="1" id="KW-0812">Transmembrane</keyword>
<evidence type="ECO:0000313" key="2">
    <source>
        <dbReference type="EMBL" id="XBW07867.1"/>
    </source>
</evidence>
<dbReference type="KEGG" id="sapp:SAC06_09505"/>
<keyword evidence="1" id="KW-1133">Transmembrane helix</keyword>
<protein>
    <submittedName>
        <fullName evidence="2">ABC transporter permease</fullName>
    </submittedName>
</protein>
<gene>
    <name evidence="2" type="ORF">SAC06_09505</name>
</gene>
<evidence type="ECO:0000256" key="1">
    <source>
        <dbReference type="SAM" id="Phobius"/>
    </source>
</evidence>
<feature type="transmembrane region" description="Helical" evidence="1">
    <location>
        <begin position="51"/>
        <end position="73"/>
    </location>
</feature>
<feature type="transmembrane region" description="Helical" evidence="1">
    <location>
        <begin position="100"/>
        <end position="128"/>
    </location>
</feature>
<dbReference type="RefSeq" id="WP_350258068.1">
    <property type="nucleotide sequence ID" value="NZ_CP138335.1"/>
</dbReference>
<feature type="transmembrane region" description="Helical" evidence="1">
    <location>
        <begin position="20"/>
        <end position="39"/>
    </location>
</feature>
<feature type="transmembrane region" description="Helical" evidence="1">
    <location>
        <begin position="229"/>
        <end position="252"/>
    </location>
</feature>
<dbReference type="AlphaFoldDB" id="A0AAU7V745"/>
<feature type="transmembrane region" description="Helical" evidence="1">
    <location>
        <begin position="167"/>
        <end position="187"/>
    </location>
</feature>
<sequence>MTRFAQALRAEWLKIFTTKTWWILTLIMVVYLGFTALLLGATLSTVEADPIMVYTTASTIGFIFPLLLGTLAVTGEFRHHTIIPTFLTVPKRGLVLAAKLLVHFVLGAAMGVIAFATTIGAGAFFFSGQTGLDQAETWQIIGRCLLVMALWAAVGVGVGSLVPNQAAALVVVIGFTQFLEPTLRLVAAVQENLAPIGKFLPGAASDALGGASFYSSFSSMTGSGAATGLLWWQAGLVFLGYGALAVGLGYWLRWRRGV</sequence>
<proteinExistence type="predicted"/>
<reference evidence="2" key="1">
    <citation type="submission" date="2023-11" db="EMBL/GenBank/DDBJ databases">
        <title>Scrofimicrobium hongkongense sp. nov., isolated from a patient with peritonitis.</title>
        <authorList>
            <person name="Lao H.Y."/>
            <person name="Wong A.Y.P."/>
            <person name="Ng T.L."/>
            <person name="Wong R.Y.L."/>
            <person name="Yau M.C.Y."/>
            <person name="Lam J.Y.W."/>
            <person name="Siu G.K.H."/>
        </authorList>
    </citation>
    <scope>NUCLEOTIDE SEQUENCE</scope>
    <source>
        <strain evidence="2">R131</strain>
    </source>
</reference>
<dbReference type="Pfam" id="PF12730">
    <property type="entry name" value="ABC2_membrane_4"/>
    <property type="match status" value="1"/>
</dbReference>